<proteinExistence type="predicted"/>
<organism evidence="8 9">
    <name type="scientific">Pseudocercospora fijiensis (strain CIRAD86)</name>
    <name type="common">Black leaf streak disease fungus</name>
    <name type="synonym">Mycosphaerella fijiensis</name>
    <dbReference type="NCBI Taxonomy" id="383855"/>
    <lineage>
        <taxon>Eukaryota</taxon>
        <taxon>Fungi</taxon>
        <taxon>Dikarya</taxon>
        <taxon>Ascomycota</taxon>
        <taxon>Pezizomycotina</taxon>
        <taxon>Dothideomycetes</taxon>
        <taxon>Dothideomycetidae</taxon>
        <taxon>Mycosphaerellales</taxon>
        <taxon>Mycosphaerellaceae</taxon>
        <taxon>Pseudocercospora</taxon>
    </lineage>
</organism>
<feature type="region of interest" description="Disordered" evidence="5">
    <location>
        <begin position="1"/>
        <end position="20"/>
    </location>
</feature>
<dbReference type="InterPro" id="IPR002889">
    <property type="entry name" value="WSC_carb-bd"/>
</dbReference>
<sequence length="263" mass="27304">MQKGPPLQKRAQSYKGCYSSSGDMTKAGSYMYQSNGYCGDQCSGKNQAVMGLTDKDCWCGDNMPSDSDKVDDSKCNTPCPGWDKVECGGDGFWSVYTTGTGTAGTESGSSSSSGSSSKTSSTTSPVASVSTSIAPGQTVVVTIAPSATSSSSADSSGGGGTNTTGIAVGVVVGVVAVAGIIGALIFWRKRKNAREAEEEYARKNQANDFMRHGGERKPPGTAYSGMSDQRLDPEAGRRNSVGSLADNQDYSRRILRVANPDNS</sequence>
<name>M3AKA9_PSEFD</name>
<dbReference type="eggNOG" id="KOG4157">
    <property type="taxonomic scope" value="Eukaryota"/>
</dbReference>
<evidence type="ECO:0000313" key="8">
    <source>
        <dbReference type="EMBL" id="EME77603.1"/>
    </source>
</evidence>
<dbReference type="KEGG" id="pfj:MYCFIDRAFT_191065"/>
<dbReference type="AlphaFoldDB" id="M3AKA9"/>
<protein>
    <recommendedName>
        <fullName evidence="7">WSC domain-containing protein</fullName>
    </recommendedName>
</protein>
<comment type="subcellular location">
    <subcellularLocation>
        <location evidence="1">Membrane</location>
        <topology evidence="1">Single-pass membrane protein</topology>
    </subcellularLocation>
</comment>
<dbReference type="RefSeq" id="XP_007931416.1">
    <property type="nucleotide sequence ID" value="XM_007933225.1"/>
</dbReference>
<keyword evidence="9" id="KW-1185">Reference proteome</keyword>
<evidence type="ECO:0000256" key="3">
    <source>
        <dbReference type="ARBA" id="ARBA00022989"/>
    </source>
</evidence>
<evidence type="ECO:0000256" key="4">
    <source>
        <dbReference type="ARBA" id="ARBA00023136"/>
    </source>
</evidence>
<dbReference type="STRING" id="383855.M3AKA9"/>
<dbReference type="VEuPathDB" id="FungiDB:MYCFIDRAFT_191065"/>
<dbReference type="PANTHER" id="PTHR15549">
    <property type="entry name" value="PAIRED IMMUNOGLOBULIN-LIKE TYPE 2 RECEPTOR"/>
    <property type="match status" value="1"/>
</dbReference>
<dbReference type="GO" id="GO:0016020">
    <property type="term" value="C:membrane"/>
    <property type="evidence" value="ECO:0007669"/>
    <property type="project" value="UniProtKB-SubCell"/>
</dbReference>
<reference evidence="8 9" key="1">
    <citation type="journal article" date="2012" name="PLoS Pathog.">
        <title>Diverse lifestyles and strategies of plant pathogenesis encoded in the genomes of eighteen Dothideomycetes fungi.</title>
        <authorList>
            <person name="Ohm R.A."/>
            <person name="Feau N."/>
            <person name="Henrissat B."/>
            <person name="Schoch C.L."/>
            <person name="Horwitz B.A."/>
            <person name="Barry K.W."/>
            <person name="Condon B.J."/>
            <person name="Copeland A.C."/>
            <person name="Dhillon B."/>
            <person name="Glaser F."/>
            <person name="Hesse C.N."/>
            <person name="Kosti I."/>
            <person name="LaButti K."/>
            <person name="Lindquist E.A."/>
            <person name="Lucas S."/>
            <person name="Salamov A.A."/>
            <person name="Bradshaw R.E."/>
            <person name="Ciuffetti L."/>
            <person name="Hamelin R.C."/>
            <person name="Kema G.H.J."/>
            <person name="Lawrence C."/>
            <person name="Scott J.A."/>
            <person name="Spatafora J.W."/>
            <person name="Turgeon B.G."/>
            <person name="de Wit P.J.G.M."/>
            <person name="Zhong S."/>
            <person name="Goodwin S.B."/>
            <person name="Grigoriev I.V."/>
        </authorList>
    </citation>
    <scope>NUCLEOTIDE SEQUENCE [LARGE SCALE GENOMIC DNA]</scope>
    <source>
        <strain evidence="8 9">CIRAD86</strain>
    </source>
</reference>
<dbReference type="GO" id="GO:0071944">
    <property type="term" value="C:cell periphery"/>
    <property type="evidence" value="ECO:0007669"/>
    <property type="project" value="UniProtKB-ARBA"/>
</dbReference>
<feature type="region of interest" description="Disordered" evidence="5">
    <location>
        <begin position="204"/>
        <end position="263"/>
    </location>
</feature>
<evidence type="ECO:0000259" key="7">
    <source>
        <dbReference type="PROSITE" id="PS51212"/>
    </source>
</evidence>
<dbReference type="PROSITE" id="PS51212">
    <property type="entry name" value="WSC"/>
    <property type="match status" value="1"/>
</dbReference>
<feature type="compositionally biased region" description="Basic and acidic residues" evidence="5">
    <location>
        <begin position="209"/>
        <end position="218"/>
    </location>
</feature>
<dbReference type="EMBL" id="KB446564">
    <property type="protein sequence ID" value="EME77603.1"/>
    <property type="molecule type" value="Genomic_DNA"/>
</dbReference>
<feature type="transmembrane region" description="Helical" evidence="6">
    <location>
        <begin position="166"/>
        <end position="187"/>
    </location>
</feature>
<dbReference type="InterPro" id="IPR051694">
    <property type="entry name" value="Immunoregulatory_rcpt-like"/>
</dbReference>
<dbReference type="Pfam" id="PF01822">
    <property type="entry name" value="WSC"/>
    <property type="match status" value="1"/>
</dbReference>
<evidence type="ECO:0000256" key="1">
    <source>
        <dbReference type="ARBA" id="ARBA00004167"/>
    </source>
</evidence>
<dbReference type="SMART" id="SM00321">
    <property type="entry name" value="WSC"/>
    <property type="match status" value="1"/>
</dbReference>
<evidence type="ECO:0000256" key="2">
    <source>
        <dbReference type="ARBA" id="ARBA00022692"/>
    </source>
</evidence>
<keyword evidence="4 6" id="KW-0472">Membrane</keyword>
<keyword evidence="2 6" id="KW-0812">Transmembrane</keyword>
<evidence type="ECO:0000256" key="6">
    <source>
        <dbReference type="SAM" id="Phobius"/>
    </source>
</evidence>
<accession>M3AKA9</accession>
<keyword evidence="3 6" id="KW-1133">Transmembrane helix</keyword>
<dbReference type="HOGENOM" id="CLU_024893_0_1_1"/>
<dbReference type="OrthoDB" id="2019572at2759"/>
<evidence type="ECO:0000313" key="9">
    <source>
        <dbReference type="Proteomes" id="UP000016932"/>
    </source>
</evidence>
<dbReference type="Proteomes" id="UP000016932">
    <property type="component" value="Unassembled WGS sequence"/>
</dbReference>
<feature type="domain" description="WSC" evidence="7">
    <location>
        <begin position="11"/>
        <end position="99"/>
    </location>
</feature>
<dbReference type="PANTHER" id="PTHR15549:SF26">
    <property type="entry name" value="AXIAL BUDDING PATTERN PROTEIN 2-RELATED"/>
    <property type="match status" value="1"/>
</dbReference>
<gene>
    <name evidence="8" type="ORF">MYCFIDRAFT_191065</name>
</gene>
<evidence type="ECO:0000256" key="5">
    <source>
        <dbReference type="SAM" id="MobiDB-lite"/>
    </source>
</evidence>
<dbReference type="GeneID" id="19335201"/>
<feature type="region of interest" description="Disordered" evidence="5">
    <location>
        <begin position="103"/>
        <end position="131"/>
    </location>
</feature>